<reference evidence="1" key="1">
    <citation type="journal article" date="2020" name="Phytopathology">
        <title>Genome Sequence Resources of Colletotrichum truncatum, C. plurivorum, C. musicola, and C. sojae: Four Species Pathogenic to Soybean (Glycine max).</title>
        <authorList>
            <person name="Rogerio F."/>
            <person name="Boufleur T.R."/>
            <person name="Ciampi-Guillardi M."/>
            <person name="Sukno S.A."/>
            <person name="Thon M.R."/>
            <person name="Massola Junior N.S."/>
            <person name="Baroncelli R."/>
        </authorList>
    </citation>
    <scope>NUCLEOTIDE SEQUENCE</scope>
    <source>
        <strain evidence="1">LFN0074</strain>
    </source>
</reference>
<organism evidence="1 2">
    <name type="scientific">Colletotrichum musicola</name>
    <dbReference type="NCBI Taxonomy" id="2175873"/>
    <lineage>
        <taxon>Eukaryota</taxon>
        <taxon>Fungi</taxon>
        <taxon>Dikarya</taxon>
        <taxon>Ascomycota</taxon>
        <taxon>Pezizomycotina</taxon>
        <taxon>Sordariomycetes</taxon>
        <taxon>Hypocreomycetidae</taxon>
        <taxon>Glomerellales</taxon>
        <taxon>Glomerellaceae</taxon>
        <taxon>Colletotrichum</taxon>
        <taxon>Colletotrichum orchidearum species complex</taxon>
    </lineage>
</organism>
<comment type="caution">
    <text evidence="1">The sequence shown here is derived from an EMBL/GenBank/DDBJ whole genome shotgun (WGS) entry which is preliminary data.</text>
</comment>
<accession>A0A8H6N954</accession>
<evidence type="ECO:0000313" key="2">
    <source>
        <dbReference type="Proteomes" id="UP000639643"/>
    </source>
</evidence>
<keyword evidence="2" id="KW-1185">Reference proteome</keyword>
<dbReference type="OrthoDB" id="3641682at2759"/>
<gene>
    <name evidence="1" type="ORF">CMUS01_10318</name>
</gene>
<dbReference type="Proteomes" id="UP000639643">
    <property type="component" value="Unassembled WGS sequence"/>
</dbReference>
<proteinExistence type="predicted"/>
<dbReference type="EMBL" id="WIGM01000472">
    <property type="protein sequence ID" value="KAF6824283.1"/>
    <property type="molecule type" value="Genomic_DNA"/>
</dbReference>
<dbReference type="AlphaFoldDB" id="A0A8H6N954"/>
<evidence type="ECO:0000313" key="1">
    <source>
        <dbReference type="EMBL" id="KAF6824283.1"/>
    </source>
</evidence>
<sequence>MQSSGCSAYNNDRTKVIGHSCSTSLTLGASSIAFTVDRNGYGNITVNERDFLITDDLELSGGRVCGRVYSDLETVVNCEVAVTIPTDLPSLHRGSFPGCISKRSPASGDALDLEATLEGFISRPTFLPQEQPLAPENTSALAERQICGV</sequence>
<protein>
    <submittedName>
        <fullName evidence="1">Uncharacterized protein</fullName>
    </submittedName>
</protein>
<name>A0A8H6N954_9PEZI</name>